<organism evidence="2 3">
    <name type="scientific">Clostridium algifaecis</name>
    <dbReference type="NCBI Taxonomy" id="1472040"/>
    <lineage>
        <taxon>Bacteria</taxon>
        <taxon>Bacillati</taxon>
        <taxon>Bacillota</taxon>
        <taxon>Clostridia</taxon>
        <taxon>Eubacteriales</taxon>
        <taxon>Clostridiaceae</taxon>
        <taxon>Clostridium</taxon>
    </lineage>
</organism>
<name>A0ABS4KUS7_9CLOT</name>
<keyword evidence="2" id="KW-0808">Transferase</keyword>
<keyword evidence="2" id="KW-0489">Methyltransferase</keyword>
<sequence length="212" mass="24986">MENNFQKSLWLGNFGQEYTERNILDPNKLNKDYKETYGISRTDMNELFLKDLNLKNKRILEVGCNVGNQLRLLQKMGYQNLYGIELQSYAVQRAKDLTSGINIIQGEASDIPFKDEYFDLVFTSGVLIHIAPENLSNIMKEIVRCSKKYIWGFEYYSQTFTEINYRENTNALWKADYAKEYIKNCPELKLLKQHQYKYISDSNVDNMYLLSK</sequence>
<dbReference type="InterPro" id="IPR029063">
    <property type="entry name" value="SAM-dependent_MTases_sf"/>
</dbReference>
<dbReference type="EMBL" id="JAGGLM010000022">
    <property type="protein sequence ID" value="MBP2033807.1"/>
    <property type="molecule type" value="Genomic_DNA"/>
</dbReference>
<feature type="domain" description="Methyltransferase type 11" evidence="1">
    <location>
        <begin position="60"/>
        <end position="147"/>
    </location>
</feature>
<proteinExistence type="predicted"/>
<dbReference type="Proteomes" id="UP001519307">
    <property type="component" value="Unassembled WGS sequence"/>
</dbReference>
<dbReference type="Pfam" id="PF08241">
    <property type="entry name" value="Methyltransf_11"/>
    <property type="match status" value="1"/>
</dbReference>
<dbReference type="InterPro" id="IPR020027">
    <property type="entry name" value="Pseudamin_synth-assoc_MeTrfase"/>
</dbReference>
<comment type="caution">
    <text evidence="2">The sequence shown here is derived from an EMBL/GenBank/DDBJ whole genome shotgun (WGS) entry which is preliminary data.</text>
</comment>
<dbReference type="InterPro" id="IPR013216">
    <property type="entry name" value="Methyltransf_11"/>
</dbReference>
<reference evidence="2 3" key="1">
    <citation type="submission" date="2021-03" db="EMBL/GenBank/DDBJ databases">
        <title>Genomic Encyclopedia of Type Strains, Phase IV (KMG-IV): sequencing the most valuable type-strain genomes for metagenomic binning, comparative biology and taxonomic classification.</title>
        <authorList>
            <person name="Goeker M."/>
        </authorList>
    </citation>
    <scope>NUCLEOTIDE SEQUENCE [LARGE SCALE GENOMIC DNA]</scope>
    <source>
        <strain evidence="2 3">DSM 28783</strain>
    </source>
</reference>
<dbReference type="CDD" id="cd02440">
    <property type="entry name" value="AdoMet_MTases"/>
    <property type="match status" value="1"/>
</dbReference>
<dbReference type="NCBIfam" id="TIGR03587">
    <property type="entry name" value="Pse_Me-ase"/>
    <property type="match status" value="1"/>
</dbReference>
<dbReference type="SUPFAM" id="SSF53335">
    <property type="entry name" value="S-adenosyl-L-methionine-dependent methyltransferases"/>
    <property type="match status" value="1"/>
</dbReference>
<evidence type="ECO:0000313" key="3">
    <source>
        <dbReference type="Proteomes" id="UP001519307"/>
    </source>
</evidence>
<gene>
    <name evidence="2" type="ORF">J2Z42_002514</name>
</gene>
<keyword evidence="3" id="KW-1185">Reference proteome</keyword>
<accession>A0ABS4KUS7</accession>
<dbReference type="GO" id="GO:0032259">
    <property type="term" value="P:methylation"/>
    <property type="evidence" value="ECO:0007669"/>
    <property type="project" value="UniProtKB-KW"/>
</dbReference>
<protein>
    <submittedName>
        <fullName evidence="2">Pseudaminic acid biosynthesis-associated methylase</fullName>
    </submittedName>
</protein>
<dbReference type="RefSeq" id="WP_209703061.1">
    <property type="nucleotide sequence ID" value="NZ_JAGGLM010000022.1"/>
</dbReference>
<dbReference type="Gene3D" id="3.40.50.150">
    <property type="entry name" value="Vaccinia Virus protein VP39"/>
    <property type="match status" value="1"/>
</dbReference>
<evidence type="ECO:0000259" key="1">
    <source>
        <dbReference type="Pfam" id="PF08241"/>
    </source>
</evidence>
<dbReference type="GO" id="GO:0008168">
    <property type="term" value="F:methyltransferase activity"/>
    <property type="evidence" value="ECO:0007669"/>
    <property type="project" value="UniProtKB-KW"/>
</dbReference>
<evidence type="ECO:0000313" key="2">
    <source>
        <dbReference type="EMBL" id="MBP2033807.1"/>
    </source>
</evidence>